<gene>
    <name evidence="3" type="ORF">CE91St55_31450</name>
</gene>
<comment type="caution">
    <text evidence="3">The sequence shown here is derived from an EMBL/GenBank/DDBJ whole genome shotgun (WGS) entry which is preliminary data.</text>
</comment>
<evidence type="ECO:0000259" key="2">
    <source>
        <dbReference type="Pfam" id="PF14238"/>
    </source>
</evidence>
<protein>
    <recommendedName>
        <fullName evidence="2">DUF4340 domain-containing protein</fullName>
    </recommendedName>
</protein>
<dbReference type="EMBL" id="BQNJ01000001">
    <property type="protein sequence ID" value="GKH01164.1"/>
    <property type="molecule type" value="Genomic_DNA"/>
</dbReference>
<dbReference type="RefSeq" id="WP_118042026.1">
    <property type="nucleotide sequence ID" value="NZ_BQNJ01000001.1"/>
</dbReference>
<dbReference type="Proteomes" id="UP001055091">
    <property type="component" value="Unassembled WGS sequence"/>
</dbReference>
<feature type="domain" description="DUF4340" evidence="2">
    <location>
        <begin position="73"/>
        <end position="210"/>
    </location>
</feature>
<dbReference type="Pfam" id="PF14238">
    <property type="entry name" value="DUF4340"/>
    <property type="match status" value="2"/>
</dbReference>
<organism evidence="3 4">
    <name type="scientific">Hungatella hathewayi</name>
    <dbReference type="NCBI Taxonomy" id="154046"/>
    <lineage>
        <taxon>Bacteria</taxon>
        <taxon>Bacillati</taxon>
        <taxon>Bacillota</taxon>
        <taxon>Clostridia</taxon>
        <taxon>Lachnospirales</taxon>
        <taxon>Lachnospiraceae</taxon>
        <taxon>Hungatella</taxon>
    </lineage>
</organism>
<sequence>MKKNYGLLAGCLVVAALGVIYAGVGAYQDHTKEKERQQAETEKIYMTDFSDIEAISYDNDGNVLAFTKDGDSWTYDGDDQFPVNTTRMDSLAGTVKKLPAVRRLEGGDDLAAYGLDTPLRRVTVSADDGKTVTILIGDKTDGGNYYAVIDGQNVPCLISSSLFDETACGLEDMMALEEFPAVVGTDIQSITIEKNGVSEHYVKKKLAEETSPQSGSAESEDGTIAWYRGSDDTEDNKLPDNSALNVLADSLSGLVVKSCANYKVTDEELAGYGLDHPQAVLSYTYEKDGEDKTFSLSVGNPGEDGTTYYTRTEDSKYVNEIDKTALDQCMTADTGNDQ</sequence>
<feature type="region of interest" description="Disordered" evidence="1">
    <location>
        <begin position="206"/>
        <end position="234"/>
    </location>
</feature>
<evidence type="ECO:0000313" key="3">
    <source>
        <dbReference type="EMBL" id="GKH01164.1"/>
    </source>
</evidence>
<reference evidence="3" key="1">
    <citation type="submission" date="2022-01" db="EMBL/GenBank/DDBJ databases">
        <title>Novel bile acid biosynthetic pathways are enriched in the microbiome of centenarians.</title>
        <authorList>
            <person name="Sato Y."/>
            <person name="Atarashi K."/>
            <person name="Plichta R.D."/>
            <person name="Arai Y."/>
            <person name="Sasajima S."/>
            <person name="Kearney M.S."/>
            <person name="Suda W."/>
            <person name="Takeshita K."/>
            <person name="Sasaki T."/>
            <person name="Okamoto S."/>
            <person name="Skelly N.A."/>
            <person name="Okamura Y."/>
            <person name="Vlamakis H."/>
            <person name="Li Y."/>
            <person name="Tanoue T."/>
            <person name="Takei H."/>
            <person name="Nittono H."/>
            <person name="Narushima S."/>
            <person name="Irie J."/>
            <person name="Itoh H."/>
            <person name="Moriya K."/>
            <person name="Sugiura Y."/>
            <person name="Suematsu M."/>
            <person name="Moritoki N."/>
            <person name="Shibata S."/>
            <person name="Littman R.D."/>
            <person name="Fischbach A.M."/>
            <person name="Uwamino Y."/>
            <person name="Inoue T."/>
            <person name="Honda A."/>
            <person name="Hattori M."/>
            <person name="Murai T."/>
            <person name="Xavier J.R."/>
            <person name="Hirose N."/>
            <person name="Honda K."/>
        </authorList>
    </citation>
    <scope>NUCLEOTIDE SEQUENCE</scope>
    <source>
        <strain evidence="3">CE91-St55</strain>
    </source>
</reference>
<evidence type="ECO:0000256" key="1">
    <source>
        <dbReference type="SAM" id="MobiDB-lite"/>
    </source>
</evidence>
<dbReference type="AlphaFoldDB" id="A0AA37NCK7"/>
<evidence type="ECO:0000313" key="4">
    <source>
        <dbReference type="Proteomes" id="UP001055091"/>
    </source>
</evidence>
<name>A0AA37NCK7_9FIRM</name>
<accession>A0AA37NCK7</accession>
<feature type="domain" description="DUF4340" evidence="2">
    <location>
        <begin position="240"/>
        <end position="327"/>
    </location>
</feature>
<proteinExistence type="predicted"/>
<dbReference type="InterPro" id="IPR025641">
    <property type="entry name" value="DUF4340"/>
</dbReference>